<dbReference type="EnsemblPlants" id="AET4Gv20324000.11">
    <property type="protein sequence ID" value="AET4Gv20324000.11"/>
    <property type="gene ID" value="AET4Gv20324000"/>
</dbReference>
<dbReference type="AlphaFoldDB" id="A0A453HWD6"/>
<accession>A0A453HWD6</accession>
<protein>
    <recommendedName>
        <fullName evidence="3">Glyceraldehyde 3-phosphate dehydrogenase NAD(P) binding domain-containing protein</fullName>
    </recommendedName>
</protein>
<proteinExistence type="predicted"/>
<reference evidence="2" key="2">
    <citation type="journal article" date="2017" name="Nat. Plants">
        <title>The Aegilops tauschii genome reveals multiple impacts of transposons.</title>
        <authorList>
            <person name="Zhao G."/>
            <person name="Zou C."/>
            <person name="Li K."/>
            <person name="Wang K."/>
            <person name="Li T."/>
            <person name="Gao L."/>
            <person name="Zhang X."/>
            <person name="Wang H."/>
            <person name="Yang Z."/>
            <person name="Liu X."/>
            <person name="Jiang W."/>
            <person name="Mao L."/>
            <person name="Kong X."/>
            <person name="Jiao Y."/>
            <person name="Jia J."/>
        </authorList>
    </citation>
    <scope>NUCLEOTIDE SEQUENCE [LARGE SCALE GENOMIC DNA]</scope>
    <source>
        <strain evidence="2">cv. AL8/78</strain>
    </source>
</reference>
<dbReference type="SUPFAM" id="SSF51735">
    <property type="entry name" value="NAD(P)-binding Rossmann-fold domains"/>
    <property type="match status" value="1"/>
</dbReference>
<reference evidence="1" key="4">
    <citation type="submission" date="2019-03" db="UniProtKB">
        <authorList>
            <consortium name="EnsemblPlants"/>
        </authorList>
    </citation>
    <scope>IDENTIFICATION</scope>
</reference>
<keyword evidence="2" id="KW-1185">Reference proteome</keyword>
<evidence type="ECO:0000313" key="1">
    <source>
        <dbReference type="EnsemblPlants" id="AET4Gv20324000.11"/>
    </source>
</evidence>
<evidence type="ECO:0008006" key="3">
    <source>
        <dbReference type="Google" id="ProtNLM"/>
    </source>
</evidence>
<reference evidence="1" key="3">
    <citation type="journal article" date="2017" name="Nature">
        <title>Genome sequence of the progenitor of the wheat D genome Aegilops tauschii.</title>
        <authorList>
            <person name="Luo M.C."/>
            <person name="Gu Y.Q."/>
            <person name="Puiu D."/>
            <person name="Wang H."/>
            <person name="Twardziok S.O."/>
            <person name="Deal K.R."/>
            <person name="Huo N."/>
            <person name="Zhu T."/>
            <person name="Wang L."/>
            <person name="Wang Y."/>
            <person name="McGuire P.E."/>
            <person name="Liu S."/>
            <person name="Long H."/>
            <person name="Ramasamy R.K."/>
            <person name="Rodriguez J.C."/>
            <person name="Van S.L."/>
            <person name="Yuan L."/>
            <person name="Wang Z."/>
            <person name="Xia Z."/>
            <person name="Xiao L."/>
            <person name="Anderson O.D."/>
            <person name="Ouyang S."/>
            <person name="Liang Y."/>
            <person name="Zimin A.V."/>
            <person name="Pertea G."/>
            <person name="Qi P."/>
            <person name="Bennetzen J.L."/>
            <person name="Dai X."/>
            <person name="Dawson M.W."/>
            <person name="Muller H.G."/>
            <person name="Kugler K."/>
            <person name="Rivarola-Duarte L."/>
            <person name="Spannagl M."/>
            <person name="Mayer K.F.X."/>
            <person name="Lu F.H."/>
            <person name="Bevan M.W."/>
            <person name="Leroy P."/>
            <person name="Li P."/>
            <person name="You F.M."/>
            <person name="Sun Q."/>
            <person name="Liu Z."/>
            <person name="Lyons E."/>
            <person name="Wicker T."/>
            <person name="Salzberg S.L."/>
            <person name="Devos K.M."/>
            <person name="Dvorak J."/>
        </authorList>
    </citation>
    <scope>NUCLEOTIDE SEQUENCE [LARGE SCALE GENOMIC DNA]</scope>
    <source>
        <strain evidence="1">cv. AL8/78</strain>
    </source>
</reference>
<reference evidence="2" key="1">
    <citation type="journal article" date="2014" name="Science">
        <title>Ancient hybridizations among the ancestral genomes of bread wheat.</title>
        <authorList>
            <consortium name="International Wheat Genome Sequencing Consortium,"/>
            <person name="Marcussen T."/>
            <person name="Sandve S.R."/>
            <person name="Heier L."/>
            <person name="Spannagl M."/>
            <person name="Pfeifer M."/>
            <person name="Jakobsen K.S."/>
            <person name="Wulff B.B."/>
            <person name="Steuernagel B."/>
            <person name="Mayer K.F."/>
            <person name="Olsen O.A."/>
        </authorList>
    </citation>
    <scope>NUCLEOTIDE SEQUENCE [LARGE SCALE GENOMIC DNA]</scope>
    <source>
        <strain evidence="2">cv. AL8/78</strain>
    </source>
</reference>
<sequence>MAYMFKYDSTDGPFKGSIKVVDDSILEINAKKITTTSKSKRKWGVVRRDLATVALGFGFEAPPCMASLPWLHRGSQSAVSWEPGSSGTVLSLI</sequence>
<dbReference type="InterPro" id="IPR036291">
    <property type="entry name" value="NAD(P)-bd_dom_sf"/>
</dbReference>
<dbReference type="Proteomes" id="UP000015105">
    <property type="component" value="Chromosome 4D"/>
</dbReference>
<dbReference type="Gramene" id="AET4Gv20324000.11">
    <property type="protein sequence ID" value="AET4Gv20324000.11"/>
    <property type="gene ID" value="AET4Gv20324000"/>
</dbReference>
<evidence type="ECO:0000313" key="2">
    <source>
        <dbReference type="Proteomes" id="UP000015105"/>
    </source>
</evidence>
<name>A0A453HWD6_AEGTS</name>
<dbReference type="Gene3D" id="3.40.50.720">
    <property type="entry name" value="NAD(P)-binding Rossmann-like Domain"/>
    <property type="match status" value="1"/>
</dbReference>
<organism evidence="1 2">
    <name type="scientific">Aegilops tauschii subsp. strangulata</name>
    <name type="common">Goatgrass</name>
    <dbReference type="NCBI Taxonomy" id="200361"/>
    <lineage>
        <taxon>Eukaryota</taxon>
        <taxon>Viridiplantae</taxon>
        <taxon>Streptophyta</taxon>
        <taxon>Embryophyta</taxon>
        <taxon>Tracheophyta</taxon>
        <taxon>Spermatophyta</taxon>
        <taxon>Magnoliopsida</taxon>
        <taxon>Liliopsida</taxon>
        <taxon>Poales</taxon>
        <taxon>Poaceae</taxon>
        <taxon>BOP clade</taxon>
        <taxon>Pooideae</taxon>
        <taxon>Triticodae</taxon>
        <taxon>Triticeae</taxon>
        <taxon>Triticinae</taxon>
        <taxon>Aegilops</taxon>
    </lineage>
</organism>
<reference evidence="1" key="5">
    <citation type="journal article" date="2021" name="G3 (Bethesda)">
        <title>Aegilops tauschii genome assembly Aet v5.0 features greater sequence contiguity and improved annotation.</title>
        <authorList>
            <person name="Wang L."/>
            <person name="Zhu T."/>
            <person name="Rodriguez J.C."/>
            <person name="Deal K.R."/>
            <person name="Dubcovsky J."/>
            <person name="McGuire P.E."/>
            <person name="Lux T."/>
            <person name="Spannagl M."/>
            <person name="Mayer K.F.X."/>
            <person name="Baldrich P."/>
            <person name="Meyers B.C."/>
            <person name="Huo N."/>
            <person name="Gu Y.Q."/>
            <person name="Zhou H."/>
            <person name="Devos K.M."/>
            <person name="Bennetzen J.L."/>
            <person name="Unver T."/>
            <person name="Budak H."/>
            <person name="Gulick P.J."/>
            <person name="Galiba G."/>
            <person name="Kalapos B."/>
            <person name="Nelson D.R."/>
            <person name="Li P."/>
            <person name="You F.M."/>
            <person name="Luo M.C."/>
            <person name="Dvorak J."/>
        </authorList>
    </citation>
    <scope>NUCLEOTIDE SEQUENCE [LARGE SCALE GENOMIC DNA]</scope>
    <source>
        <strain evidence="1">cv. AL8/78</strain>
    </source>
</reference>